<dbReference type="Pfam" id="PF00989">
    <property type="entry name" value="PAS"/>
    <property type="match status" value="1"/>
</dbReference>
<proteinExistence type="predicted"/>
<dbReference type="InterPro" id="IPR000014">
    <property type="entry name" value="PAS"/>
</dbReference>
<dbReference type="SUPFAM" id="SSF55785">
    <property type="entry name" value="PYP-like sensor domain (PAS domain)"/>
    <property type="match status" value="2"/>
</dbReference>
<dbReference type="PROSITE" id="PS50112">
    <property type="entry name" value="PAS"/>
    <property type="match status" value="1"/>
</dbReference>
<dbReference type="NCBIfam" id="TIGR00229">
    <property type="entry name" value="sensory_box"/>
    <property type="match status" value="1"/>
</dbReference>
<keyword evidence="4" id="KW-1185">Reference proteome</keyword>
<dbReference type="InterPro" id="IPR052155">
    <property type="entry name" value="Biofilm_reg_signaling"/>
</dbReference>
<dbReference type="RefSeq" id="WP_344530754.1">
    <property type="nucleotide sequence ID" value="NZ_BAAAUG010000230.1"/>
</dbReference>
<evidence type="ECO:0000313" key="3">
    <source>
        <dbReference type="EMBL" id="GAA3152731.1"/>
    </source>
</evidence>
<dbReference type="PANTHER" id="PTHR44757:SF2">
    <property type="entry name" value="BIOFILM ARCHITECTURE MAINTENANCE PROTEIN MBAA"/>
    <property type="match status" value="1"/>
</dbReference>
<organism evidence="3 4">
    <name type="scientific">Streptomyces rectiviolaceus</name>
    <dbReference type="NCBI Taxonomy" id="332591"/>
    <lineage>
        <taxon>Bacteria</taxon>
        <taxon>Bacillati</taxon>
        <taxon>Actinomycetota</taxon>
        <taxon>Actinomycetes</taxon>
        <taxon>Kitasatosporales</taxon>
        <taxon>Streptomycetaceae</taxon>
        <taxon>Streptomyces</taxon>
    </lineage>
</organism>
<name>A0ABP6NLX0_9ACTN</name>
<gene>
    <name evidence="3" type="ORF">GCM10010449_83410</name>
</gene>
<feature type="region of interest" description="Disordered" evidence="1">
    <location>
        <begin position="1"/>
        <end position="22"/>
    </location>
</feature>
<comment type="caution">
    <text evidence="3">The sequence shown here is derived from an EMBL/GenBank/DDBJ whole genome shotgun (WGS) entry which is preliminary data.</text>
</comment>
<dbReference type="CDD" id="cd00130">
    <property type="entry name" value="PAS"/>
    <property type="match status" value="2"/>
</dbReference>
<dbReference type="InterPro" id="IPR013656">
    <property type="entry name" value="PAS_4"/>
</dbReference>
<accession>A0ABP6NLX0</accession>
<dbReference type="InterPro" id="IPR013767">
    <property type="entry name" value="PAS_fold"/>
</dbReference>
<dbReference type="SMART" id="SM00091">
    <property type="entry name" value="PAS"/>
    <property type="match status" value="2"/>
</dbReference>
<dbReference type="Proteomes" id="UP001501637">
    <property type="component" value="Unassembled WGS sequence"/>
</dbReference>
<dbReference type="Gene3D" id="3.30.450.40">
    <property type="match status" value="1"/>
</dbReference>
<dbReference type="InterPro" id="IPR035965">
    <property type="entry name" value="PAS-like_dom_sf"/>
</dbReference>
<reference evidence="4" key="1">
    <citation type="journal article" date="2019" name="Int. J. Syst. Evol. Microbiol.">
        <title>The Global Catalogue of Microorganisms (GCM) 10K type strain sequencing project: providing services to taxonomists for standard genome sequencing and annotation.</title>
        <authorList>
            <consortium name="The Broad Institute Genomics Platform"/>
            <consortium name="The Broad Institute Genome Sequencing Center for Infectious Disease"/>
            <person name="Wu L."/>
            <person name="Ma J."/>
        </authorList>
    </citation>
    <scope>NUCLEOTIDE SEQUENCE [LARGE SCALE GENOMIC DNA]</scope>
    <source>
        <strain evidence="4">JCM 9092</strain>
    </source>
</reference>
<feature type="domain" description="PAS" evidence="2">
    <location>
        <begin position="22"/>
        <end position="94"/>
    </location>
</feature>
<dbReference type="Pfam" id="PF08448">
    <property type="entry name" value="PAS_4"/>
    <property type="match status" value="1"/>
</dbReference>
<dbReference type="PANTHER" id="PTHR44757">
    <property type="entry name" value="DIGUANYLATE CYCLASE DGCP"/>
    <property type="match status" value="1"/>
</dbReference>
<dbReference type="InterPro" id="IPR029016">
    <property type="entry name" value="GAF-like_dom_sf"/>
</dbReference>
<evidence type="ECO:0000256" key="1">
    <source>
        <dbReference type="SAM" id="MobiDB-lite"/>
    </source>
</evidence>
<protein>
    <submittedName>
        <fullName evidence="3">PAS domain-containing protein</fullName>
    </submittedName>
</protein>
<evidence type="ECO:0000259" key="2">
    <source>
        <dbReference type="PROSITE" id="PS50112"/>
    </source>
</evidence>
<dbReference type="Gene3D" id="3.30.450.20">
    <property type="entry name" value="PAS domain"/>
    <property type="match status" value="2"/>
</dbReference>
<sequence length="460" mass="48337">MSASRRSGTTDELGPEEPEPGGAELLAALLDGMDAALCAFDADGVVTHWNREAERILGWSAAEAVGRQGFAGWAVRTADAEEVEARLLSAMEAHGRQVHEFALLTKDGGRVLVRTQSAAVRGGDGKPSGVYCAFSEVHAQIDLERSIALSEALFESASWGVVLVDADLRPAVANEHAARALGMGRTALLGRPLGELLGQGVEELESALSHVLAEGAPPAPAEMWVSVRATESGEPERRCWRSGFLRLASPLAEEPVPLGVGWLFLDVTEAKQTEQDAAQLRFRSQQLHRAARAAGECEDPTEAATVQLDFALAGFADHALIDLVAGDVCDGGPVRLVRAAATPAGAPGPCLPVAKAGLPVRYLEGHPAPQCVDRVGSVRASAGTASPERAREWAAARQWPEDSVHALCAVLRSRGRTLGVVTFLRGASRTQFERADAAYAESVSARVAASLDLAHVLGGG</sequence>
<dbReference type="EMBL" id="BAAAUG010000230">
    <property type="protein sequence ID" value="GAA3152731.1"/>
    <property type="molecule type" value="Genomic_DNA"/>
</dbReference>
<evidence type="ECO:0000313" key="4">
    <source>
        <dbReference type="Proteomes" id="UP001501637"/>
    </source>
</evidence>